<sequence length="151" mass="16679" precursor="true">MVRYVLAITFAIFALNNMANAQTDPSSKEEPTKDTLASTVYSLRPIELREGVDADDFEAFVKDEFANAFGKPTHGVRAIIIKGDRGTAKGEYKLVVVFDSKEVRDKYFPIEDGDAAKSLREDATPVQIATVQKLATFVHVGEYTDFVPIGE</sequence>
<evidence type="ECO:0008006" key="4">
    <source>
        <dbReference type="Google" id="ProtNLM"/>
    </source>
</evidence>
<dbReference type="EMBL" id="SJPJ01000001">
    <property type="protein sequence ID" value="TWT78671.1"/>
    <property type="molecule type" value="Genomic_DNA"/>
</dbReference>
<dbReference type="AlphaFoldDB" id="A0A5C5YV25"/>
<keyword evidence="1" id="KW-0732">Signal</keyword>
<organism evidence="2 3">
    <name type="scientific">Novipirellula herctigrandis</name>
    <dbReference type="NCBI Taxonomy" id="2527986"/>
    <lineage>
        <taxon>Bacteria</taxon>
        <taxon>Pseudomonadati</taxon>
        <taxon>Planctomycetota</taxon>
        <taxon>Planctomycetia</taxon>
        <taxon>Pirellulales</taxon>
        <taxon>Pirellulaceae</taxon>
        <taxon>Novipirellula</taxon>
    </lineage>
</organism>
<comment type="caution">
    <text evidence="2">The sequence shown here is derived from an EMBL/GenBank/DDBJ whole genome shotgun (WGS) entry which is preliminary data.</text>
</comment>
<dbReference type="OrthoDB" id="1490673at2"/>
<proteinExistence type="predicted"/>
<gene>
    <name evidence="2" type="ORF">CA13_00670</name>
</gene>
<dbReference type="Proteomes" id="UP000315010">
    <property type="component" value="Unassembled WGS sequence"/>
</dbReference>
<accession>A0A5C5YV25</accession>
<evidence type="ECO:0000313" key="2">
    <source>
        <dbReference type="EMBL" id="TWT78671.1"/>
    </source>
</evidence>
<name>A0A5C5YV25_9BACT</name>
<feature type="chain" id="PRO_5022666115" description="ABM domain-containing protein" evidence="1">
    <location>
        <begin position="22"/>
        <end position="151"/>
    </location>
</feature>
<protein>
    <recommendedName>
        <fullName evidence="4">ABM domain-containing protein</fullName>
    </recommendedName>
</protein>
<feature type="signal peptide" evidence="1">
    <location>
        <begin position="1"/>
        <end position="21"/>
    </location>
</feature>
<evidence type="ECO:0000313" key="3">
    <source>
        <dbReference type="Proteomes" id="UP000315010"/>
    </source>
</evidence>
<keyword evidence="3" id="KW-1185">Reference proteome</keyword>
<reference evidence="2 3" key="1">
    <citation type="submission" date="2019-02" db="EMBL/GenBank/DDBJ databases">
        <title>Deep-cultivation of Planctomycetes and their phenomic and genomic characterization uncovers novel biology.</title>
        <authorList>
            <person name="Wiegand S."/>
            <person name="Jogler M."/>
            <person name="Boedeker C."/>
            <person name="Pinto D."/>
            <person name="Vollmers J."/>
            <person name="Rivas-Marin E."/>
            <person name="Kohn T."/>
            <person name="Peeters S.H."/>
            <person name="Heuer A."/>
            <person name="Rast P."/>
            <person name="Oberbeckmann S."/>
            <person name="Bunk B."/>
            <person name="Jeske O."/>
            <person name="Meyerdierks A."/>
            <person name="Storesund J.E."/>
            <person name="Kallscheuer N."/>
            <person name="Luecker S."/>
            <person name="Lage O.M."/>
            <person name="Pohl T."/>
            <person name="Merkel B.J."/>
            <person name="Hornburger P."/>
            <person name="Mueller R.-W."/>
            <person name="Bruemmer F."/>
            <person name="Labrenz M."/>
            <person name="Spormann A.M."/>
            <person name="Op Den Camp H."/>
            <person name="Overmann J."/>
            <person name="Amann R."/>
            <person name="Jetten M.S.M."/>
            <person name="Mascher T."/>
            <person name="Medema M.H."/>
            <person name="Devos D.P."/>
            <person name="Kaster A.-K."/>
            <person name="Ovreas L."/>
            <person name="Rohde M."/>
            <person name="Galperin M.Y."/>
            <person name="Jogler C."/>
        </authorList>
    </citation>
    <scope>NUCLEOTIDE SEQUENCE [LARGE SCALE GENOMIC DNA]</scope>
    <source>
        <strain evidence="2 3">CA13</strain>
    </source>
</reference>
<evidence type="ECO:0000256" key="1">
    <source>
        <dbReference type="SAM" id="SignalP"/>
    </source>
</evidence>